<dbReference type="InterPro" id="IPR023795">
    <property type="entry name" value="Serpin_CS"/>
</dbReference>
<keyword evidence="5" id="KW-1185">Reference proteome</keyword>
<gene>
    <name evidence="4" type="ORF">HU200_007735</name>
</gene>
<dbReference type="PANTHER" id="PTHR11461">
    <property type="entry name" value="SERINE PROTEASE INHIBITOR, SERPIN"/>
    <property type="match status" value="1"/>
</dbReference>
<accession>A0A835KQY4</accession>
<name>A0A835KQY4_9POAL</name>
<dbReference type="Gene3D" id="2.30.39.10">
    <property type="entry name" value="Alpha-1-antitrypsin, domain 1"/>
    <property type="match status" value="1"/>
</dbReference>
<reference evidence="4" key="1">
    <citation type="submission" date="2020-07" db="EMBL/GenBank/DDBJ databases">
        <title>Genome sequence and genetic diversity analysis of an under-domesticated orphan crop, white fonio (Digitaria exilis).</title>
        <authorList>
            <person name="Bennetzen J.L."/>
            <person name="Chen S."/>
            <person name="Ma X."/>
            <person name="Wang X."/>
            <person name="Yssel A.E.J."/>
            <person name="Chaluvadi S.R."/>
            <person name="Johnson M."/>
            <person name="Gangashetty P."/>
            <person name="Hamidou F."/>
            <person name="Sanogo M.D."/>
            <person name="Zwaenepoel A."/>
            <person name="Wallace J."/>
            <person name="Van De Peer Y."/>
            <person name="Van Deynze A."/>
        </authorList>
    </citation>
    <scope>NUCLEOTIDE SEQUENCE</scope>
    <source>
        <tissue evidence="4">Leaves</tissue>
    </source>
</reference>
<comment type="caution">
    <text evidence="4">The sequence shown here is derived from an EMBL/GenBank/DDBJ whole genome shotgun (WGS) entry which is preliminary data.</text>
</comment>
<dbReference type="SMART" id="SM00093">
    <property type="entry name" value="SERPIN"/>
    <property type="match status" value="1"/>
</dbReference>
<protein>
    <recommendedName>
        <fullName evidence="3">Serpin domain-containing protein</fullName>
    </recommendedName>
</protein>
<dbReference type="InterPro" id="IPR042185">
    <property type="entry name" value="Serpin_sf_2"/>
</dbReference>
<dbReference type="EMBL" id="JACEFO010000520">
    <property type="protein sequence ID" value="KAF8766228.1"/>
    <property type="molecule type" value="Genomic_DNA"/>
</dbReference>
<dbReference type="OrthoDB" id="1063785at2759"/>
<proteinExistence type="inferred from homology"/>
<dbReference type="GO" id="GO:0004867">
    <property type="term" value="F:serine-type endopeptidase inhibitor activity"/>
    <property type="evidence" value="ECO:0007669"/>
    <property type="project" value="InterPro"/>
</dbReference>
<dbReference type="PROSITE" id="PS00284">
    <property type="entry name" value="SERPIN"/>
    <property type="match status" value="1"/>
</dbReference>
<dbReference type="PANTHER" id="PTHR11461:SF306">
    <property type="entry name" value="SERPIN-Z1"/>
    <property type="match status" value="1"/>
</dbReference>
<dbReference type="InterPro" id="IPR023796">
    <property type="entry name" value="Serpin_dom"/>
</dbReference>
<dbReference type="GO" id="GO:0005615">
    <property type="term" value="C:extracellular space"/>
    <property type="evidence" value="ECO:0007669"/>
    <property type="project" value="InterPro"/>
</dbReference>
<evidence type="ECO:0000313" key="4">
    <source>
        <dbReference type="EMBL" id="KAF8766228.1"/>
    </source>
</evidence>
<dbReference type="SUPFAM" id="SSF56574">
    <property type="entry name" value="Serpins"/>
    <property type="match status" value="1"/>
</dbReference>
<dbReference type="InterPro" id="IPR000215">
    <property type="entry name" value="Serpin_fam"/>
</dbReference>
<evidence type="ECO:0000256" key="1">
    <source>
        <dbReference type="ARBA" id="ARBA00009500"/>
    </source>
</evidence>
<evidence type="ECO:0000259" key="3">
    <source>
        <dbReference type="SMART" id="SM00093"/>
    </source>
</evidence>
<dbReference type="Gene3D" id="3.30.497.10">
    <property type="entry name" value="Antithrombin, subunit I, domain 2"/>
    <property type="match status" value="1"/>
</dbReference>
<feature type="domain" description="Serpin" evidence="3">
    <location>
        <begin position="15"/>
        <end position="401"/>
    </location>
</feature>
<dbReference type="InterPro" id="IPR036186">
    <property type="entry name" value="Serpin_sf"/>
</dbReference>
<dbReference type="InterPro" id="IPR042178">
    <property type="entry name" value="Serpin_sf_1"/>
</dbReference>
<comment type="similarity">
    <text evidence="1 2">Belongs to the serpin family.</text>
</comment>
<dbReference type="Gramene" id="Dexi5A01G0028030.1">
    <property type="protein sequence ID" value="Dexi5A01G0028030.1:cds"/>
    <property type="gene ID" value="Dexi5A01G0028030"/>
</dbReference>
<evidence type="ECO:0000313" key="5">
    <source>
        <dbReference type="Proteomes" id="UP000636709"/>
    </source>
</evidence>
<sequence>MEHADAARDEAAFSMRVLQHMSSRGDGLSSVTANLAVSPLSLHAALVLLGASARGATLDQIVAFLGPAGAHAHALLASHVALRVLAADAEAGGPTVRFANGVWIDAALRLTDAYAHQVTEHYLAEVRSVPFKSQPVEATRQMNEWIEAATAGRIKNPIPAGSITTSTQAVLTNALYFNGAWSHKFEPRFTQHHAFYLLNGSHVLVPFMSNTKNQYIARRCGYKVLRLPYDASSTATPGSSQQQQRVFSMYIYLPDDYYGLPSLLHNLSSNPSLLESSQTMRKKVPMGAFMVPKFTVSCGTDATETLQALGLKLPFDPVAADLSEMVEAPPEPLVVSKVHHMCFVEVNEEGTEAAAATFFNPVPGCPPMMPADDFVANHPFIFLIKEDRSGVVVFAGQVTNPSTLSP</sequence>
<organism evidence="4 5">
    <name type="scientific">Digitaria exilis</name>
    <dbReference type="NCBI Taxonomy" id="1010633"/>
    <lineage>
        <taxon>Eukaryota</taxon>
        <taxon>Viridiplantae</taxon>
        <taxon>Streptophyta</taxon>
        <taxon>Embryophyta</taxon>
        <taxon>Tracheophyta</taxon>
        <taxon>Spermatophyta</taxon>
        <taxon>Magnoliopsida</taxon>
        <taxon>Liliopsida</taxon>
        <taxon>Poales</taxon>
        <taxon>Poaceae</taxon>
        <taxon>PACMAD clade</taxon>
        <taxon>Panicoideae</taxon>
        <taxon>Panicodae</taxon>
        <taxon>Paniceae</taxon>
        <taxon>Anthephorinae</taxon>
        <taxon>Digitaria</taxon>
    </lineage>
</organism>
<dbReference type="Proteomes" id="UP000636709">
    <property type="component" value="Unassembled WGS sequence"/>
</dbReference>
<dbReference type="CDD" id="cd02043">
    <property type="entry name" value="serpinP_plants"/>
    <property type="match status" value="1"/>
</dbReference>
<dbReference type="Pfam" id="PF00079">
    <property type="entry name" value="Serpin"/>
    <property type="match status" value="1"/>
</dbReference>
<evidence type="ECO:0000256" key="2">
    <source>
        <dbReference type="RuleBase" id="RU000411"/>
    </source>
</evidence>
<dbReference type="AlphaFoldDB" id="A0A835KQY4"/>